<dbReference type="GeneID" id="36331144"/>
<dbReference type="GO" id="GO:0008270">
    <property type="term" value="F:zinc ion binding"/>
    <property type="evidence" value="ECO:0007669"/>
    <property type="project" value="UniProtKB-KW"/>
</dbReference>
<evidence type="ECO:0000256" key="17">
    <source>
        <dbReference type="ARBA" id="ARBA00034523"/>
    </source>
</evidence>
<evidence type="ECO:0000256" key="18">
    <source>
        <dbReference type="SAM" id="MobiDB-lite"/>
    </source>
</evidence>
<evidence type="ECO:0000256" key="2">
    <source>
        <dbReference type="ARBA" id="ARBA00004906"/>
    </source>
</evidence>
<evidence type="ECO:0000256" key="13">
    <source>
        <dbReference type="ARBA" id="ARBA00023136"/>
    </source>
</evidence>
<dbReference type="InterPro" id="IPR001841">
    <property type="entry name" value="Znf_RING"/>
</dbReference>
<comment type="subcellular location">
    <subcellularLocation>
        <location evidence="1">Peroxisome membrane</location>
        <topology evidence="1">Multi-pass membrane protein</topology>
    </subcellularLocation>
</comment>
<dbReference type="EC" id="2.3.2.36" evidence="17"/>
<dbReference type="EMBL" id="KZ110600">
    <property type="protein sequence ID" value="OSX60422.1"/>
    <property type="molecule type" value="Genomic_DNA"/>
</dbReference>
<keyword evidence="5" id="KW-0808">Transferase</keyword>
<keyword evidence="6" id="KW-0812">Transmembrane</keyword>
<comment type="catalytic activity">
    <reaction evidence="16">
        <text>[E2 ubiquitin-conjugating enzyme]-S-ubiquitinyl-L-cysteine + [acceptor protein]-L-cysteine = [E2 ubiquitin-conjugating enzyme]-L-cysteine + [acceptor protein]-S-ubiquitinyl-L-cysteine.</text>
        <dbReference type="EC" id="2.3.2.36"/>
    </reaction>
</comment>
<evidence type="ECO:0000256" key="4">
    <source>
        <dbReference type="ARBA" id="ARBA00022448"/>
    </source>
</evidence>
<evidence type="ECO:0000256" key="3">
    <source>
        <dbReference type="ARBA" id="ARBA00008704"/>
    </source>
</evidence>
<protein>
    <recommendedName>
        <fullName evidence="17">RING-type E3 ubiquitin transferase (cysteine targeting)</fullName>
        <ecNumber evidence="17">2.3.2.36</ecNumber>
    </recommendedName>
    <alternativeName>
        <fullName evidence="15">Peroxin-2</fullName>
    </alternativeName>
</protein>
<reference evidence="20 21" key="1">
    <citation type="submission" date="2017-04" db="EMBL/GenBank/DDBJ databases">
        <title>Genome Sequence of the Model Brown-Rot Fungus Postia placenta SB12.</title>
        <authorList>
            <consortium name="DOE Joint Genome Institute"/>
            <person name="Gaskell J."/>
            <person name="Kersten P."/>
            <person name="Larrondo L.F."/>
            <person name="Canessa P."/>
            <person name="Martinez D."/>
            <person name="Hibbett D."/>
            <person name="Schmoll M."/>
            <person name="Kubicek C.P."/>
            <person name="Martinez A.T."/>
            <person name="Yadav J."/>
            <person name="Master E."/>
            <person name="Magnuson J.K."/>
            <person name="James T."/>
            <person name="Yaver D."/>
            <person name="Berka R."/>
            <person name="Labutti K."/>
            <person name="Lipzen A."/>
            <person name="Aerts A."/>
            <person name="Barry K."/>
            <person name="Henrissat B."/>
            <person name="Blanchette R."/>
            <person name="Grigoriev I."/>
            <person name="Cullen D."/>
        </authorList>
    </citation>
    <scope>NUCLEOTIDE SEQUENCE [LARGE SCALE GENOMIC DNA]</scope>
    <source>
        <strain evidence="20 21">MAD-698-R-SB12</strain>
    </source>
</reference>
<dbReference type="SMART" id="SM00184">
    <property type="entry name" value="RING"/>
    <property type="match status" value="1"/>
</dbReference>
<dbReference type="OrthoDB" id="1701437at2759"/>
<keyword evidence="9" id="KW-0833">Ubl conjugation pathway</keyword>
<dbReference type="Pfam" id="PF04757">
    <property type="entry name" value="Pex2_Pex12"/>
    <property type="match status" value="1"/>
</dbReference>
<evidence type="ECO:0000313" key="21">
    <source>
        <dbReference type="Proteomes" id="UP000194127"/>
    </source>
</evidence>
<evidence type="ECO:0000256" key="15">
    <source>
        <dbReference type="ARBA" id="ARBA00032511"/>
    </source>
</evidence>
<comment type="similarity">
    <text evidence="3">Belongs to the pex2/pex10/pex12 family.</text>
</comment>
<feature type="domain" description="RING-type" evidence="19">
    <location>
        <begin position="306"/>
        <end position="402"/>
    </location>
</feature>
<evidence type="ECO:0000256" key="1">
    <source>
        <dbReference type="ARBA" id="ARBA00004585"/>
    </source>
</evidence>
<evidence type="ECO:0000256" key="9">
    <source>
        <dbReference type="ARBA" id="ARBA00022786"/>
    </source>
</evidence>
<evidence type="ECO:0000256" key="14">
    <source>
        <dbReference type="ARBA" id="ARBA00023140"/>
    </source>
</evidence>
<evidence type="ECO:0000313" key="20">
    <source>
        <dbReference type="EMBL" id="OSX60422.1"/>
    </source>
</evidence>
<name>A0A1X6MW14_9APHY</name>
<dbReference type="InterPro" id="IPR025654">
    <property type="entry name" value="PEX2/10"/>
</dbReference>
<keyword evidence="10" id="KW-0862">Zinc</keyword>
<dbReference type="PROSITE" id="PS00518">
    <property type="entry name" value="ZF_RING_1"/>
    <property type="match status" value="1"/>
</dbReference>
<evidence type="ECO:0000256" key="6">
    <source>
        <dbReference type="ARBA" id="ARBA00022692"/>
    </source>
</evidence>
<evidence type="ECO:0000256" key="5">
    <source>
        <dbReference type="ARBA" id="ARBA00022679"/>
    </source>
</evidence>
<feature type="region of interest" description="Disordered" evidence="18">
    <location>
        <begin position="414"/>
        <end position="461"/>
    </location>
</feature>
<dbReference type="InterPro" id="IPR006845">
    <property type="entry name" value="Pex_N"/>
</dbReference>
<keyword evidence="12" id="KW-1133">Transmembrane helix</keyword>
<evidence type="ECO:0000256" key="10">
    <source>
        <dbReference type="ARBA" id="ARBA00022833"/>
    </source>
</evidence>
<dbReference type="GO" id="GO:0016567">
    <property type="term" value="P:protein ubiquitination"/>
    <property type="evidence" value="ECO:0007669"/>
    <property type="project" value="UniProtKB-ARBA"/>
</dbReference>
<evidence type="ECO:0000256" key="7">
    <source>
        <dbReference type="ARBA" id="ARBA00022723"/>
    </source>
</evidence>
<organism evidence="20 21">
    <name type="scientific">Postia placenta MAD-698-R-SB12</name>
    <dbReference type="NCBI Taxonomy" id="670580"/>
    <lineage>
        <taxon>Eukaryota</taxon>
        <taxon>Fungi</taxon>
        <taxon>Dikarya</taxon>
        <taxon>Basidiomycota</taxon>
        <taxon>Agaricomycotina</taxon>
        <taxon>Agaricomycetes</taxon>
        <taxon>Polyporales</taxon>
        <taxon>Adustoporiaceae</taxon>
        <taxon>Rhodonia</taxon>
    </lineage>
</organism>
<comment type="pathway">
    <text evidence="2">Protein modification; protein ubiquitination.</text>
</comment>
<keyword evidence="13" id="KW-0472">Membrane</keyword>
<accession>A0A1X6MW14</accession>
<evidence type="ECO:0000259" key="19">
    <source>
        <dbReference type="SMART" id="SM00184"/>
    </source>
</evidence>
<feature type="region of interest" description="Disordered" evidence="18">
    <location>
        <begin position="333"/>
        <end position="357"/>
    </location>
</feature>
<evidence type="ECO:0000256" key="11">
    <source>
        <dbReference type="ARBA" id="ARBA00022927"/>
    </source>
</evidence>
<keyword evidence="8" id="KW-0863">Zinc-finger</keyword>
<keyword evidence="14" id="KW-0576">Peroxisome</keyword>
<keyword evidence="7" id="KW-0479">Metal-binding</keyword>
<keyword evidence="11" id="KW-0653">Protein transport</keyword>
<dbReference type="AlphaFoldDB" id="A0A1X6MW14"/>
<dbReference type="GO" id="GO:0016562">
    <property type="term" value="P:protein import into peroxisome matrix, receptor recycling"/>
    <property type="evidence" value="ECO:0007669"/>
    <property type="project" value="UniProtKB-ARBA"/>
</dbReference>
<dbReference type="Proteomes" id="UP000194127">
    <property type="component" value="Unassembled WGS sequence"/>
</dbReference>
<evidence type="ECO:0000256" key="8">
    <source>
        <dbReference type="ARBA" id="ARBA00022771"/>
    </source>
</evidence>
<dbReference type="RefSeq" id="XP_024337216.1">
    <property type="nucleotide sequence ID" value="XM_024486195.1"/>
</dbReference>
<feature type="compositionally biased region" description="Low complexity" evidence="18">
    <location>
        <begin position="448"/>
        <end position="461"/>
    </location>
</feature>
<evidence type="ECO:0000256" key="12">
    <source>
        <dbReference type="ARBA" id="ARBA00022989"/>
    </source>
</evidence>
<sequence length="461" mass="51098">MASSHSPSLSSHPTAWNQAWNDAQQQLTQIRQSLLSFNTASPRITRVGQLDSELLDQELVQLLKEPLTKALSLVNSAWKARLEPELGLFIQLTLYKLSVWDLGASYGAQLQGLRYGAEGQRSGPLATSGLPRNKLLLHGAMTLLVPYLHARIRAHALSRAWPDAPSLDRRRKAWELLTRMESAHGCLSLLNFVSFLWNGRYRTTVDRLLGMRLAPARRLSRRDVSYEFMNRQMVWHAFTEFLLFLLPLINVRALRRRITALVSHASPSALLPGPIRAAFGINADEKGVGREQIRRGAYWALPLDQCAICAENASSSMNMTDSANAMSSMATTYANASATKDEQPPESSDLSDEPPPYPIHSPYITSCDHVYCYYCISERMVRTAEDRSGVGQGGTQWECLRCSEGVANAERLEAEAEGPDYESGVDDEDEDGGSYEFGSEDMEFTDMSGSVGSYSGSGFSE</sequence>
<gene>
    <name evidence="20" type="ORF">POSPLADRAFT_1148551</name>
</gene>
<keyword evidence="4" id="KW-0813">Transport</keyword>
<dbReference type="InterPro" id="IPR017907">
    <property type="entry name" value="Znf_RING_CS"/>
</dbReference>
<dbReference type="PANTHER" id="PTHR48178">
    <property type="entry name" value="PEROXISOME BIOGENESIS FACTOR 2"/>
    <property type="match status" value="1"/>
</dbReference>
<feature type="compositionally biased region" description="Acidic residues" evidence="18">
    <location>
        <begin position="415"/>
        <end position="444"/>
    </location>
</feature>
<dbReference type="GO" id="GO:0005778">
    <property type="term" value="C:peroxisomal membrane"/>
    <property type="evidence" value="ECO:0007669"/>
    <property type="project" value="UniProtKB-SubCell"/>
</dbReference>
<dbReference type="GO" id="GO:0061630">
    <property type="term" value="F:ubiquitin protein ligase activity"/>
    <property type="evidence" value="ECO:0007669"/>
    <property type="project" value="UniProtKB-EC"/>
</dbReference>
<proteinExistence type="inferred from homology"/>
<dbReference type="STRING" id="670580.A0A1X6MW14"/>
<evidence type="ECO:0000256" key="16">
    <source>
        <dbReference type="ARBA" id="ARBA00034438"/>
    </source>
</evidence>
<keyword evidence="21" id="KW-1185">Reference proteome</keyword>
<dbReference type="PANTHER" id="PTHR48178:SF1">
    <property type="entry name" value="PEROXISOME BIOGENESIS FACTOR 2"/>
    <property type="match status" value="1"/>
</dbReference>